<dbReference type="Proteomes" id="UP000002275">
    <property type="component" value="Chromosome I"/>
</dbReference>
<evidence type="ECO:0000313" key="1">
    <source>
        <dbReference type="EMBL" id="AAO08877.1"/>
    </source>
</evidence>
<accession>A0A3Q0L1W2</accession>
<protein>
    <recommendedName>
        <fullName evidence="3">Type 4 fimbrial biogenesis protein PilX N-terminal domain-containing protein</fullName>
    </recommendedName>
</protein>
<gene>
    <name evidence="1" type="ordered locus">VV1_0350</name>
</gene>
<proteinExistence type="predicted"/>
<reference evidence="1 2" key="3">
    <citation type="journal article" date="2011" name="Mol. Syst. Biol.">
        <title>Integrative genome-scale metabolic analysis of Vibrio vulnificus for drug targeting and discovery.</title>
        <authorList>
            <person name="Kim H.U."/>
            <person name="Kim S.Y."/>
            <person name="Jeong H."/>
            <person name="Kim T.Y."/>
            <person name="Kim J.J."/>
            <person name="Choy H.E."/>
            <person name="Yi K.Y."/>
            <person name="Rhee J.H."/>
            <person name="Lee S.Y."/>
        </authorList>
    </citation>
    <scope>NUCLEOTIDE SEQUENCE [LARGE SCALE GENOMIC DNA]</scope>
    <source>
        <strain evidence="1 2">CMCP6</strain>
    </source>
</reference>
<evidence type="ECO:0008006" key="3">
    <source>
        <dbReference type="Google" id="ProtNLM"/>
    </source>
</evidence>
<dbReference type="KEGG" id="vvu:VV1_0350"/>
<evidence type="ECO:0000313" key="2">
    <source>
        <dbReference type="Proteomes" id="UP000002275"/>
    </source>
</evidence>
<reference evidence="2" key="1">
    <citation type="submission" date="2002-12" db="EMBL/GenBank/DDBJ databases">
        <title>Complete genome sequence of Vibrio vulnificus CMCP6.</title>
        <authorList>
            <person name="Rhee J.H."/>
            <person name="Kim S.Y."/>
            <person name="Chung S.S."/>
            <person name="Kim J.J."/>
            <person name="Moon Y.H."/>
            <person name="Jeong H."/>
            <person name="Choy H.E."/>
        </authorList>
    </citation>
    <scope>NUCLEOTIDE SEQUENCE [LARGE SCALE GENOMIC DNA]</scope>
    <source>
        <strain evidence="2">CMCP6</strain>
    </source>
</reference>
<organism evidence="1 2">
    <name type="scientific">Vibrio vulnificus (strain CMCP6)</name>
    <dbReference type="NCBI Taxonomy" id="216895"/>
    <lineage>
        <taxon>Bacteria</taxon>
        <taxon>Pseudomonadati</taxon>
        <taxon>Pseudomonadota</taxon>
        <taxon>Gammaproteobacteria</taxon>
        <taxon>Vibrionales</taxon>
        <taxon>Vibrionaceae</taxon>
        <taxon>Vibrio</taxon>
    </lineage>
</organism>
<dbReference type="RefSeq" id="WP_011078448.1">
    <property type="nucleotide sequence ID" value="NC_004459.3"/>
</dbReference>
<name>A0A3Q0L1W2_VIBVU</name>
<reference evidence="1 2" key="2">
    <citation type="journal article" date="2003" name="Infect. Immun.">
        <title>Characterization and pathogenic significance of Vibrio vulnificus antigens preferentially expressed in septicemic patients.</title>
        <authorList>
            <person name="Kim Y.R."/>
            <person name="Lee S.E."/>
            <person name="Kim C.M."/>
            <person name="Kim S.Y."/>
            <person name="Shin E.K."/>
            <person name="Shin D.H."/>
            <person name="Chung S.S."/>
            <person name="Choy H.E."/>
            <person name="Progulske-Fox A."/>
            <person name="Hillman J.D."/>
            <person name="Handfield M."/>
            <person name="Rhee J.H."/>
        </authorList>
    </citation>
    <scope>NUCLEOTIDE SEQUENCE [LARGE SCALE GENOMIC DNA]</scope>
    <source>
        <strain evidence="1 2">CMCP6</strain>
    </source>
</reference>
<sequence length="430" mass="46840">MINREQGATTLLVTSVLLIAALMATLGSYKTLLYQIKRAQNEVLSRQSYWKAEGGLECAFALVRQQGDILAATTLFPSTCKNPLGLSNLAIDSNNKITSKVASSGHATISKTLKLSRGASSGALKSSSDLYINGSATFSTPDPGDFDDGWECTAIRYKSAFHSRSGATNQGVIHGSVPYQGFNHKSKDCKASHKTNISADTGYGDDFIQDGALEPFYDLFRVQRSNWSSVKTNLNFATVNFDNVLDQIVTDCGKKVADQINAGKRRIWVTGSCEFTSSTKINGNYPTDSNGNPIKGGIDHISEAFVSSGGDPVLLLVHNGIFAAHGAMTFPGMLYQLHTTAPTNLDTLWDNFEAKDHFAEVVHFTGLSKNRIVYFQRGAFTFSGGQVLDSPSYAAYFANSLNFAFNRDNIEEVVDPVIFYAWEKGSWNDL</sequence>
<dbReference type="EMBL" id="AE016795">
    <property type="protein sequence ID" value="AAO08877.1"/>
    <property type="molecule type" value="Genomic_DNA"/>
</dbReference>
<dbReference type="AlphaFoldDB" id="A0A3Q0L1W2"/>